<evidence type="ECO:0000313" key="2">
    <source>
        <dbReference type="EMBL" id="AZR73539.1"/>
    </source>
</evidence>
<dbReference type="RefSeq" id="WP_127016881.1">
    <property type="nucleotide sequence ID" value="NZ_CP016379.1"/>
</dbReference>
<proteinExistence type="predicted"/>
<keyword evidence="1" id="KW-1133">Transmembrane helix</keyword>
<evidence type="ECO:0000256" key="1">
    <source>
        <dbReference type="SAM" id="Phobius"/>
    </source>
</evidence>
<accession>A0A3S9SZ11</accession>
<organism evidence="2 3">
    <name type="scientific">Anoxybacter fermentans</name>
    <dbReference type="NCBI Taxonomy" id="1323375"/>
    <lineage>
        <taxon>Bacteria</taxon>
        <taxon>Bacillati</taxon>
        <taxon>Bacillota</taxon>
        <taxon>Clostridia</taxon>
        <taxon>Halanaerobiales</taxon>
        <taxon>Anoxybacter</taxon>
    </lineage>
</organism>
<dbReference type="KEGG" id="aft:BBF96_09160"/>
<feature type="transmembrane region" description="Helical" evidence="1">
    <location>
        <begin position="47"/>
        <end position="64"/>
    </location>
</feature>
<name>A0A3S9SZ11_9FIRM</name>
<dbReference type="Proteomes" id="UP000267250">
    <property type="component" value="Chromosome"/>
</dbReference>
<dbReference type="EMBL" id="CP016379">
    <property type="protein sequence ID" value="AZR73539.1"/>
    <property type="molecule type" value="Genomic_DNA"/>
</dbReference>
<dbReference type="OrthoDB" id="1679795at2"/>
<dbReference type="AlphaFoldDB" id="A0A3S9SZ11"/>
<protein>
    <recommendedName>
        <fullName evidence="4">Alkaline shock response membrane anchor protein AmaP</fullName>
    </recommendedName>
</protein>
<evidence type="ECO:0008006" key="4">
    <source>
        <dbReference type="Google" id="ProtNLM"/>
    </source>
</evidence>
<evidence type="ECO:0000313" key="3">
    <source>
        <dbReference type="Proteomes" id="UP000267250"/>
    </source>
</evidence>
<feature type="transmembrane region" description="Helical" evidence="1">
    <location>
        <begin position="7"/>
        <end position="27"/>
    </location>
</feature>
<keyword evidence="3" id="KW-1185">Reference proteome</keyword>
<keyword evidence="1" id="KW-0812">Transmembrane</keyword>
<dbReference type="NCBIfam" id="NF033218">
    <property type="entry name" value="anchor_AmaP"/>
    <property type="match status" value="1"/>
</dbReference>
<reference evidence="2 3" key="1">
    <citation type="submission" date="2016-07" db="EMBL/GenBank/DDBJ databases">
        <title>Genome and transcriptome analysis of iron-reducing fermentative bacteria Anoxybacter fermentans.</title>
        <authorList>
            <person name="Zeng X."/>
            <person name="Shao Z."/>
        </authorList>
    </citation>
    <scope>NUCLEOTIDE SEQUENCE [LARGE SCALE GENOMIC DNA]</scope>
    <source>
        <strain evidence="2 3">DY22613</strain>
    </source>
</reference>
<gene>
    <name evidence="2" type="ORF">BBF96_09160</name>
</gene>
<sequence length="183" mass="20890">MKFFHRLSLFILTILFLFLTFVIAIYAFGWLPRVYLPLLLESTYQNLQIGLVSLVLFLLGSWLLQSFISTSNQSVQTIVQENEMGEVRISISALKDLIEQLVLDQPGIKNVKTKFDIKKQIFNIYLKLTVTTNANIPTLSKELGEMVSEYLLKVVGLKVDNVMVMVDKIETLRKSSGSTIRVR</sequence>
<keyword evidence="1" id="KW-0472">Membrane</keyword>